<dbReference type="SUPFAM" id="SSF51306">
    <property type="entry name" value="LexA/Signal peptidase"/>
    <property type="match status" value="1"/>
</dbReference>
<gene>
    <name evidence="1" type="ORF">H8744_01020</name>
</gene>
<dbReference type="EMBL" id="JACRTF010000001">
    <property type="protein sequence ID" value="MBC8591840.1"/>
    <property type="molecule type" value="Genomic_DNA"/>
</dbReference>
<reference evidence="1" key="1">
    <citation type="submission" date="2020-08" db="EMBL/GenBank/DDBJ databases">
        <title>Genome public.</title>
        <authorList>
            <person name="Liu C."/>
            <person name="Sun Q."/>
        </authorList>
    </citation>
    <scope>NUCLEOTIDE SEQUENCE</scope>
    <source>
        <strain evidence="1">N12</strain>
    </source>
</reference>
<keyword evidence="2" id="KW-1185">Reference proteome</keyword>
<organism evidence="1 2">
    <name type="scientific">Jilunia laotingensis</name>
    <dbReference type="NCBI Taxonomy" id="2763675"/>
    <lineage>
        <taxon>Bacteria</taxon>
        <taxon>Pseudomonadati</taxon>
        <taxon>Bacteroidota</taxon>
        <taxon>Bacteroidia</taxon>
        <taxon>Bacteroidales</taxon>
        <taxon>Bacteroidaceae</taxon>
        <taxon>Jilunia</taxon>
    </lineage>
</organism>
<accession>A0A926INU6</accession>
<evidence type="ECO:0000313" key="1">
    <source>
        <dbReference type="EMBL" id="MBC8591840.1"/>
    </source>
</evidence>
<evidence type="ECO:0008006" key="3">
    <source>
        <dbReference type="Google" id="ProtNLM"/>
    </source>
</evidence>
<dbReference type="InterPro" id="IPR036286">
    <property type="entry name" value="LexA/Signal_pep-like_sf"/>
</dbReference>
<dbReference type="RefSeq" id="WP_262433061.1">
    <property type="nucleotide sequence ID" value="NZ_JACRTF010000001.1"/>
</dbReference>
<protein>
    <recommendedName>
        <fullName evidence="3">Peptidase S24/S26A/S26B/S26C domain-containing protein</fullName>
    </recommendedName>
</protein>
<proteinExistence type="predicted"/>
<dbReference type="CDD" id="cd06462">
    <property type="entry name" value="Peptidase_S24_S26"/>
    <property type="match status" value="1"/>
</dbReference>
<dbReference type="Proteomes" id="UP000651085">
    <property type="component" value="Unassembled WGS sequence"/>
</dbReference>
<dbReference type="AlphaFoldDB" id="A0A926INU6"/>
<evidence type="ECO:0000313" key="2">
    <source>
        <dbReference type="Proteomes" id="UP000651085"/>
    </source>
</evidence>
<sequence>MRKITVPNSFFTEAAEVLKNGQSVKIHVDGQSMYPFIKGGFDQIEIVPYNPTEELRLWCCPFFRWREDYMIHRFIGKEGDRYKMMGDGNIYRIEEVRQNEIIGVLRYIYHPDGSVQDCMNPRWLKWGERWYRMRSLRRFLLPVFRIVSF</sequence>
<comment type="caution">
    <text evidence="1">The sequence shown here is derived from an EMBL/GenBank/DDBJ whole genome shotgun (WGS) entry which is preliminary data.</text>
</comment>
<name>A0A926INU6_9BACT</name>